<dbReference type="InterPro" id="IPR009057">
    <property type="entry name" value="Homeodomain-like_sf"/>
</dbReference>
<comment type="subcellular location">
    <subcellularLocation>
        <location evidence="1">Nucleus</location>
    </subcellularLocation>
</comment>
<evidence type="ECO:0000313" key="3">
    <source>
        <dbReference type="Proteomes" id="UP000887013"/>
    </source>
</evidence>
<proteinExistence type="predicted"/>
<keyword evidence="3" id="KW-1185">Reference proteome</keyword>
<evidence type="ECO:0000256" key="1">
    <source>
        <dbReference type="ARBA" id="ARBA00004123"/>
    </source>
</evidence>
<dbReference type="SUPFAM" id="SSF46689">
    <property type="entry name" value="Homeodomain-like"/>
    <property type="match status" value="1"/>
</dbReference>
<sequence length="155" mass="17633">MSQRRHLTDSEAWRTVGRLEGAQTQAEVTGVAQSVISRIWNCFLETGSAGRRLGQDQRRATTPNEDRYLTLTARRLRNMCATLLQQHLGWVTGTTISTQTVRNRFHVVGLYARRPMPSLRDVDPSDSVIKSYSSLVLLNRDSVDKNFKSPKIVRF</sequence>
<reference evidence="2" key="1">
    <citation type="submission" date="2020-08" db="EMBL/GenBank/DDBJ databases">
        <title>Multicomponent nature underlies the extraordinary mechanical properties of spider dragline silk.</title>
        <authorList>
            <person name="Kono N."/>
            <person name="Nakamura H."/>
            <person name="Mori M."/>
            <person name="Yoshida Y."/>
            <person name="Ohtoshi R."/>
            <person name="Malay A.D."/>
            <person name="Moran D.A.P."/>
            <person name="Tomita M."/>
            <person name="Numata K."/>
            <person name="Arakawa K."/>
        </authorList>
    </citation>
    <scope>NUCLEOTIDE SEQUENCE</scope>
</reference>
<dbReference type="EMBL" id="BMAW01127075">
    <property type="protein sequence ID" value="GFU19609.1"/>
    <property type="molecule type" value="Genomic_DNA"/>
</dbReference>
<evidence type="ECO:0000313" key="2">
    <source>
        <dbReference type="EMBL" id="GFU19609.1"/>
    </source>
</evidence>
<comment type="caution">
    <text evidence="2">The sequence shown here is derived from an EMBL/GenBank/DDBJ whole genome shotgun (WGS) entry which is preliminary data.</text>
</comment>
<dbReference type="Proteomes" id="UP000887013">
    <property type="component" value="Unassembled WGS sequence"/>
</dbReference>
<accession>A0A8X6QCR6</accession>
<gene>
    <name evidence="2" type="primary">AVEN_66884_1</name>
    <name evidence="2" type="ORF">NPIL_587871</name>
</gene>
<organism evidence="2 3">
    <name type="scientific">Nephila pilipes</name>
    <name type="common">Giant wood spider</name>
    <name type="synonym">Nephila maculata</name>
    <dbReference type="NCBI Taxonomy" id="299642"/>
    <lineage>
        <taxon>Eukaryota</taxon>
        <taxon>Metazoa</taxon>
        <taxon>Ecdysozoa</taxon>
        <taxon>Arthropoda</taxon>
        <taxon>Chelicerata</taxon>
        <taxon>Arachnida</taxon>
        <taxon>Araneae</taxon>
        <taxon>Araneomorphae</taxon>
        <taxon>Entelegynae</taxon>
        <taxon>Araneoidea</taxon>
        <taxon>Nephilidae</taxon>
        <taxon>Nephila</taxon>
    </lineage>
</organism>
<protein>
    <submittedName>
        <fullName evidence="2">HTH_Tnp_Tc3_2 domain-containing protein</fullName>
    </submittedName>
</protein>
<dbReference type="OrthoDB" id="6755115at2759"/>
<dbReference type="GO" id="GO:0005634">
    <property type="term" value="C:nucleus"/>
    <property type="evidence" value="ECO:0007669"/>
    <property type="project" value="UniProtKB-SubCell"/>
</dbReference>
<dbReference type="AlphaFoldDB" id="A0A8X6QCR6"/>
<name>A0A8X6QCR6_NEPPI</name>